<dbReference type="OrthoDB" id="2955631at2"/>
<protein>
    <submittedName>
        <fullName evidence="3">Uncharacterized membrane protein</fullName>
    </submittedName>
</protein>
<feature type="transmembrane region" description="Helical" evidence="2">
    <location>
        <begin position="126"/>
        <end position="145"/>
    </location>
</feature>
<evidence type="ECO:0000256" key="2">
    <source>
        <dbReference type="SAM" id="Phobius"/>
    </source>
</evidence>
<evidence type="ECO:0000256" key="1">
    <source>
        <dbReference type="SAM" id="MobiDB-lite"/>
    </source>
</evidence>
<dbReference type="InterPro" id="IPR018723">
    <property type="entry name" value="DUF2254_membrane"/>
</dbReference>
<evidence type="ECO:0000313" key="4">
    <source>
        <dbReference type="Proteomes" id="UP000189777"/>
    </source>
</evidence>
<keyword evidence="2" id="KW-0812">Transmembrane</keyword>
<reference evidence="3 4" key="1">
    <citation type="submission" date="2017-02" db="EMBL/GenBank/DDBJ databases">
        <authorList>
            <person name="Peterson S.W."/>
        </authorList>
    </citation>
    <scope>NUCLEOTIDE SEQUENCE [LARGE SCALE GENOMIC DNA]</scope>
    <source>
        <strain evidence="3 4">DSM 21481</strain>
    </source>
</reference>
<dbReference type="Proteomes" id="UP000189777">
    <property type="component" value="Unassembled WGS sequence"/>
</dbReference>
<dbReference type="Pfam" id="PF10011">
    <property type="entry name" value="DUF2254"/>
    <property type="match status" value="1"/>
</dbReference>
<feature type="transmembrane region" description="Helical" evidence="2">
    <location>
        <begin position="21"/>
        <end position="39"/>
    </location>
</feature>
<keyword evidence="2" id="KW-0472">Membrane</keyword>
<accession>A0A1T5IDY6</accession>
<feature type="transmembrane region" description="Helical" evidence="2">
    <location>
        <begin position="99"/>
        <end position="120"/>
    </location>
</feature>
<feature type="region of interest" description="Disordered" evidence="1">
    <location>
        <begin position="182"/>
        <end position="209"/>
    </location>
</feature>
<gene>
    <name evidence="3" type="ORF">SAMN04324258_0375</name>
</gene>
<feature type="transmembrane region" description="Helical" evidence="2">
    <location>
        <begin position="59"/>
        <end position="79"/>
    </location>
</feature>
<sequence length="419" mass="44240">MRLPRRPPDRAPLQARRRLRSGVVQLLCAAGGVVAGLALPSSGVGPFVDGGRLTEPLVTLGVGVVGVVSIVYSLLFGVVQWSAGTFSPRLALFRDDPMVWRTFAFAIGVFVYCTVAAVAGADQHRVSVLVPGAAILGVLVAVGLIRRLQLRAFASIQLAYVLKAIGAQGRRVIDHLYPPRSGAVTGAPSRDAPAGRPHGEGTPGPTPADHAVVWTGRSGVVQQLDLPRLVVAASQADAVVSMTVAVGDTVHEGAPLATVDGSGPPDDVVRRAVVRGTERSFDQDPLLAFRLLADIALRALSPAVNDPASAVDALDATDGLLRHLITRDLDVAEVRDDRGVVRVRLVVPTWEDVVRTGVADLLPVAAASPMVLRRMVRLLDHLLGVAPPAARDALVPIRDDVRSELAEPSRRGAGWTRRH</sequence>
<dbReference type="RefSeq" id="WP_079570175.1">
    <property type="nucleotide sequence ID" value="NZ_FUZQ01000001.1"/>
</dbReference>
<evidence type="ECO:0000313" key="3">
    <source>
        <dbReference type="EMBL" id="SKC37233.1"/>
    </source>
</evidence>
<name>A0A1T5IDY6_9MICO</name>
<proteinExistence type="predicted"/>
<dbReference type="EMBL" id="FUZQ01000001">
    <property type="protein sequence ID" value="SKC37233.1"/>
    <property type="molecule type" value="Genomic_DNA"/>
</dbReference>
<dbReference type="AlphaFoldDB" id="A0A1T5IDY6"/>
<organism evidence="3 4">
    <name type="scientific">Krasilnikoviella flava</name>
    <dbReference type="NCBI Taxonomy" id="526729"/>
    <lineage>
        <taxon>Bacteria</taxon>
        <taxon>Bacillati</taxon>
        <taxon>Actinomycetota</taxon>
        <taxon>Actinomycetes</taxon>
        <taxon>Micrococcales</taxon>
        <taxon>Promicromonosporaceae</taxon>
        <taxon>Krasilnikoviella</taxon>
    </lineage>
</organism>
<keyword evidence="2" id="KW-1133">Transmembrane helix</keyword>
<dbReference type="STRING" id="526729.SAMN04324258_0375"/>
<keyword evidence="4" id="KW-1185">Reference proteome</keyword>